<sequence>MNGLTKYSIAAALAIGGTAAASAASAMPIASVAPPSAMIEHVAWGCGPGWHPNHWGRCVPNRRVIHPGYYYWGGPRVYIGPVWHLYHRWHHWRRW</sequence>
<evidence type="ECO:0000313" key="3">
    <source>
        <dbReference type="Proteomes" id="UP001272097"/>
    </source>
</evidence>
<dbReference type="Proteomes" id="UP001272097">
    <property type="component" value="Unassembled WGS sequence"/>
</dbReference>
<keyword evidence="1" id="KW-0732">Signal</keyword>
<accession>A0ABU4X4D3</accession>
<dbReference type="NCBIfam" id="NF047412">
    <property type="entry name" value="sig_GCG_CRPN_rpt"/>
    <property type="match status" value="1"/>
</dbReference>
<dbReference type="EMBL" id="JAVIIS010000055">
    <property type="protein sequence ID" value="MDX8443158.1"/>
    <property type="molecule type" value="Genomic_DNA"/>
</dbReference>
<dbReference type="RefSeq" id="WP_320217153.1">
    <property type="nucleotide sequence ID" value="NZ_JAVIIS010000055.1"/>
</dbReference>
<name>A0ABU4X4D3_9HYPH</name>
<evidence type="ECO:0000256" key="1">
    <source>
        <dbReference type="SAM" id="SignalP"/>
    </source>
</evidence>
<reference evidence="2 3" key="1">
    <citation type="submission" date="2023-08" db="EMBL/GenBank/DDBJ databases">
        <title>Implementing the SeqCode for naming new Mesorhizobium species isolated from Vachellia karroo root nodules.</title>
        <authorList>
            <person name="Van Lill M."/>
        </authorList>
    </citation>
    <scope>NUCLEOTIDE SEQUENCE [LARGE SCALE GENOMIC DNA]</scope>
    <source>
        <strain evidence="2 3">VK3E</strain>
    </source>
</reference>
<dbReference type="InterPro" id="IPR058110">
    <property type="entry name" value="GCG_CRPN_dom"/>
</dbReference>
<feature type="signal peptide" evidence="1">
    <location>
        <begin position="1"/>
        <end position="23"/>
    </location>
</feature>
<keyword evidence="3" id="KW-1185">Reference proteome</keyword>
<comment type="caution">
    <text evidence="2">The sequence shown here is derived from an EMBL/GenBank/DDBJ whole genome shotgun (WGS) entry which is preliminary data.</text>
</comment>
<evidence type="ECO:0000313" key="2">
    <source>
        <dbReference type="EMBL" id="MDX8443158.1"/>
    </source>
</evidence>
<gene>
    <name evidence="2" type="ORF">RFM51_26670</name>
</gene>
<proteinExistence type="predicted"/>
<feature type="chain" id="PRO_5046747158" evidence="1">
    <location>
        <begin position="24"/>
        <end position="95"/>
    </location>
</feature>
<organism evidence="2 3">
    <name type="scientific">Mesorhizobium australafricanum</name>
    <dbReference type="NCBI Taxonomy" id="3072311"/>
    <lineage>
        <taxon>Bacteria</taxon>
        <taxon>Pseudomonadati</taxon>
        <taxon>Pseudomonadota</taxon>
        <taxon>Alphaproteobacteria</taxon>
        <taxon>Hyphomicrobiales</taxon>
        <taxon>Phyllobacteriaceae</taxon>
        <taxon>Mesorhizobium</taxon>
    </lineage>
</organism>
<protein>
    <submittedName>
        <fullName evidence="2">Uncharacterized protein</fullName>
    </submittedName>
</protein>